<evidence type="ECO:0000256" key="1">
    <source>
        <dbReference type="ARBA" id="ARBA00004141"/>
    </source>
</evidence>
<evidence type="ECO:0000256" key="2">
    <source>
        <dbReference type="ARBA" id="ARBA00022692"/>
    </source>
</evidence>
<dbReference type="EMBL" id="WHVB01000018">
    <property type="protein sequence ID" value="KAF8473632.1"/>
    <property type="molecule type" value="Genomic_DNA"/>
</dbReference>
<keyword evidence="3 5" id="KW-1133">Transmembrane helix</keyword>
<dbReference type="OrthoDB" id="407617at2759"/>
<reference evidence="6" key="1">
    <citation type="submission" date="2019-10" db="EMBL/GenBank/DDBJ databases">
        <authorList>
            <consortium name="DOE Joint Genome Institute"/>
            <person name="Kuo A."/>
            <person name="Miyauchi S."/>
            <person name="Kiss E."/>
            <person name="Drula E."/>
            <person name="Kohler A."/>
            <person name="Sanchez-Garcia M."/>
            <person name="Andreopoulos B."/>
            <person name="Barry K.W."/>
            <person name="Bonito G."/>
            <person name="Buee M."/>
            <person name="Carver A."/>
            <person name="Chen C."/>
            <person name="Cichocki N."/>
            <person name="Clum A."/>
            <person name="Culley D."/>
            <person name="Crous P.W."/>
            <person name="Fauchery L."/>
            <person name="Girlanda M."/>
            <person name="Hayes R."/>
            <person name="Keri Z."/>
            <person name="LaButti K."/>
            <person name="Lipzen A."/>
            <person name="Lombard V."/>
            <person name="Magnuson J."/>
            <person name="Maillard F."/>
            <person name="Morin E."/>
            <person name="Murat C."/>
            <person name="Nolan M."/>
            <person name="Ohm R."/>
            <person name="Pangilinan J."/>
            <person name="Pereira M."/>
            <person name="Perotto S."/>
            <person name="Peter M."/>
            <person name="Riley R."/>
            <person name="Sitrit Y."/>
            <person name="Stielow B."/>
            <person name="Szollosi G."/>
            <person name="Zifcakova L."/>
            <person name="Stursova M."/>
            <person name="Spatafora J.W."/>
            <person name="Tedersoo L."/>
            <person name="Vaario L.-M."/>
            <person name="Yamada A."/>
            <person name="Yan M."/>
            <person name="Wang P."/>
            <person name="Xu J."/>
            <person name="Bruns T."/>
            <person name="Baldrian P."/>
            <person name="Vilgalys R."/>
            <person name="Henrissat B."/>
            <person name="Grigoriev I.V."/>
            <person name="Hibbett D."/>
            <person name="Nagy L.G."/>
            <person name="Martin F.M."/>
        </authorList>
    </citation>
    <scope>NUCLEOTIDE SEQUENCE</scope>
    <source>
        <strain evidence="6">Prilba</strain>
    </source>
</reference>
<dbReference type="Gene3D" id="1.20.1280.290">
    <property type="match status" value="2"/>
</dbReference>
<dbReference type="PANTHER" id="PTHR16201:SF37">
    <property type="entry name" value="PQ-LOOP REPEAT-CONTAINING PROTEIN"/>
    <property type="match status" value="1"/>
</dbReference>
<gene>
    <name evidence="6" type="ORF">DFH94DRAFT_763147</name>
</gene>
<feature type="transmembrane region" description="Helical" evidence="5">
    <location>
        <begin position="95"/>
        <end position="120"/>
    </location>
</feature>
<feature type="transmembrane region" description="Helical" evidence="5">
    <location>
        <begin position="162"/>
        <end position="186"/>
    </location>
</feature>
<protein>
    <submittedName>
        <fullName evidence="6">PQ loop repeat-domain-containing protein</fullName>
    </submittedName>
</protein>
<organism evidence="6 7">
    <name type="scientific">Russula ochroleuca</name>
    <dbReference type="NCBI Taxonomy" id="152965"/>
    <lineage>
        <taxon>Eukaryota</taxon>
        <taxon>Fungi</taxon>
        <taxon>Dikarya</taxon>
        <taxon>Basidiomycota</taxon>
        <taxon>Agaricomycotina</taxon>
        <taxon>Agaricomycetes</taxon>
        <taxon>Russulales</taxon>
        <taxon>Russulaceae</taxon>
        <taxon>Russula</taxon>
    </lineage>
</organism>
<keyword evidence="7" id="KW-1185">Reference proteome</keyword>
<keyword evidence="4 5" id="KW-0472">Membrane</keyword>
<evidence type="ECO:0000313" key="7">
    <source>
        <dbReference type="Proteomes" id="UP000759537"/>
    </source>
</evidence>
<comment type="subcellular location">
    <subcellularLocation>
        <location evidence="1">Membrane</location>
        <topology evidence="1">Multi-pass membrane protein</topology>
    </subcellularLocation>
</comment>
<dbReference type="InterPro" id="IPR051415">
    <property type="entry name" value="LAAT-1"/>
</dbReference>
<dbReference type="AlphaFoldDB" id="A0A9P5MPY6"/>
<feature type="transmembrane region" description="Helical" evidence="5">
    <location>
        <begin position="6"/>
        <end position="27"/>
    </location>
</feature>
<dbReference type="Proteomes" id="UP000759537">
    <property type="component" value="Unassembled WGS sequence"/>
</dbReference>
<evidence type="ECO:0000256" key="3">
    <source>
        <dbReference type="ARBA" id="ARBA00022989"/>
    </source>
</evidence>
<proteinExistence type="predicted"/>
<evidence type="ECO:0000256" key="5">
    <source>
        <dbReference type="SAM" id="Phobius"/>
    </source>
</evidence>
<dbReference type="PANTHER" id="PTHR16201">
    <property type="entry name" value="SEVEN TRANSMEMBRANE PROTEIN 1-RELATED"/>
    <property type="match status" value="1"/>
</dbReference>
<sequence length="213" mass="22999">MPVNALAENIFGTIGAILWTVQLIPQLIKSYRTKSTEGLSPWLVFLWGVAAIPVGVYVTVQDLNVPLIVQPQLFGIFSLLSWGQCMYYGAARSRLWCAVVLGSTLVVWGALEAAIVFALRPSYRSGSPAGKSGLRFFGILSSILISGGLLPQFYEIYKHGAVLGISLTFMAVDCLGGVFSILSLIFKRHVDVLAAVAYALVVVRPPIAQINIV</sequence>
<reference evidence="6" key="2">
    <citation type="journal article" date="2020" name="Nat. Commun.">
        <title>Large-scale genome sequencing of mycorrhizal fungi provides insights into the early evolution of symbiotic traits.</title>
        <authorList>
            <person name="Miyauchi S."/>
            <person name="Kiss E."/>
            <person name="Kuo A."/>
            <person name="Drula E."/>
            <person name="Kohler A."/>
            <person name="Sanchez-Garcia M."/>
            <person name="Morin E."/>
            <person name="Andreopoulos B."/>
            <person name="Barry K.W."/>
            <person name="Bonito G."/>
            <person name="Buee M."/>
            <person name="Carver A."/>
            <person name="Chen C."/>
            <person name="Cichocki N."/>
            <person name="Clum A."/>
            <person name="Culley D."/>
            <person name="Crous P.W."/>
            <person name="Fauchery L."/>
            <person name="Girlanda M."/>
            <person name="Hayes R.D."/>
            <person name="Keri Z."/>
            <person name="LaButti K."/>
            <person name="Lipzen A."/>
            <person name="Lombard V."/>
            <person name="Magnuson J."/>
            <person name="Maillard F."/>
            <person name="Murat C."/>
            <person name="Nolan M."/>
            <person name="Ohm R.A."/>
            <person name="Pangilinan J."/>
            <person name="Pereira M.F."/>
            <person name="Perotto S."/>
            <person name="Peter M."/>
            <person name="Pfister S."/>
            <person name="Riley R."/>
            <person name="Sitrit Y."/>
            <person name="Stielow J.B."/>
            <person name="Szollosi G."/>
            <person name="Zifcakova L."/>
            <person name="Stursova M."/>
            <person name="Spatafora J.W."/>
            <person name="Tedersoo L."/>
            <person name="Vaario L.M."/>
            <person name="Yamada A."/>
            <person name="Yan M."/>
            <person name="Wang P."/>
            <person name="Xu J."/>
            <person name="Bruns T."/>
            <person name="Baldrian P."/>
            <person name="Vilgalys R."/>
            <person name="Dunand C."/>
            <person name="Henrissat B."/>
            <person name="Grigoriev I.V."/>
            <person name="Hibbett D."/>
            <person name="Nagy L.G."/>
            <person name="Martin F.M."/>
        </authorList>
    </citation>
    <scope>NUCLEOTIDE SEQUENCE</scope>
    <source>
        <strain evidence="6">Prilba</strain>
    </source>
</reference>
<dbReference type="InterPro" id="IPR006603">
    <property type="entry name" value="PQ-loop_rpt"/>
</dbReference>
<keyword evidence="2 5" id="KW-0812">Transmembrane</keyword>
<comment type="caution">
    <text evidence="6">The sequence shown here is derived from an EMBL/GenBank/DDBJ whole genome shotgun (WGS) entry which is preliminary data.</text>
</comment>
<evidence type="ECO:0000256" key="4">
    <source>
        <dbReference type="ARBA" id="ARBA00023136"/>
    </source>
</evidence>
<feature type="transmembrane region" description="Helical" evidence="5">
    <location>
        <begin position="39"/>
        <end position="59"/>
    </location>
</feature>
<dbReference type="Pfam" id="PF04193">
    <property type="entry name" value="PQ-loop"/>
    <property type="match status" value="2"/>
</dbReference>
<evidence type="ECO:0000313" key="6">
    <source>
        <dbReference type="EMBL" id="KAF8473632.1"/>
    </source>
</evidence>
<name>A0A9P5MPY6_9AGAM</name>
<accession>A0A9P5MPY6</accession>
<feature type="transmembrane region" description="Helical" evidence="5">
    <location>
        <begin position="65"/>
        <end position="83"/>
    </location>
</feature>
<dbReference type="SMART" id="SM00679">
    <property type="entry name" value="CTNS"/>
    <property type="match status" value="2"/>
</dbReference>
<dbReference type="GO" id="GO:0016020">
    <property type="term" value="C:membrane"/>
    <property type="evidence" value="ECO:0007669"/>
    <property type="project" value="UniProtKB-SubCell"/>
</dbReference>
<feature type="transmembrane region" description="Helical" evidence="5">
    <location>
        <begin position="132"/>
        <end position="150"/>
    </location>
</feature>